<dbReference type="HOGENOM" id="CLU_1029942_0_0_6"/>
<dbReference type="KEGG" id="pgb:H744_1c0471"/>
<keyword evidence="2" id="KW-1185">Reference proteome</keyword>
<proteinExistence type="predicted"/>
<reference evidence="1 2" key="1">
    <citation type="submission" date="2013-05" db="EMBL/GenBank/DDBJ databases">
        <title>Complete genome sequence of the lipase-producing bacterium Photobacterium gaetbulicola Gung47.</title>
        <authorList>
            <person name="Kim Y.-O."/>
        </authorList>
    </citation>
    <scope>NUCLEOTIDE SEQUENCE [LARGE SCALE GENOMIC DNA]</scope>
    <source>
        <strain evidence="1 2">Gung47</strain>
    </source>
</reference>
<evidence type="ECO:0000313" key="1">
    <source>
        <dbReference type="EMBL" id="AJR05496.1"/>
    </source>
</evidence>
<name>A0A0C5W271_9GAMM</name>
<dbReference type="AlphaFoldDB" id="A0A0C5W271"/>
<organism evidence="1 2">
    <name type="scientific">Photobacterium gaetbulicola Gung47</name>
    <dbReference type="NCBI Taxonomy" id="658445"/>
    <lineage>
        <taxon>Bacteria</taxon>
        <taxon>Pseudomonadati</taxon>
        <taxon>Pseudomonadota</taxon>
        <taxon>Gammaproteobacteria</taxon>
        <taxon>Vibrionales</taxon>
        <taxon>Vibrionaceae</taxon>
        <taxon>Photobacterium</taxon>
    </lineage>
</organism>
<protein>
    <submittedName>
        <fullName evidence="1">Uncharacterized protein</fullName>
    </submittedName>
</protein>
<dbReference type="EMBL" id="CP005973">
    <property type="protein sequence ID" value="AJR05496.1"/>
    <property type="molecule type" value="Genomic_DNA"/>
</dbReference>
<sequence>MVKLANTVVFPVYELDGITLDCNVISNLEKMSRSAHGRRWVIAPVVNSKVENQVIIDSLNEIGKDKYRDTFAGLCIKLNSGKGLDEELIQLLINHEKRKMVGLIVDDETYETFESNYLNRDSVVTFLKSDRTFLILDNVAGMSDKGNLLKTALYFSNVIVRGVTPLEVGTVSLGAIRTSCTKILLEYSAEYNDLCQSIRKFGVENCIVSKLHDEKFVSGFDNSLLDNWAGLQSESVVGNVKALRAGGISEQDIHTLISLNAHEFFSLSTP</sequence>
<accession>A0A0C5W271</accession>
<evidence type="ECO:0000313" key="2">
    <source>
        <dbReference type="Proteomes" id="UP000032303"/>
    </source>
</evidence>
<dbReference type="Proteomes" id="UP000032303">
    <property type="component" value="Chromosome 1"/>
</dbReference>
<dbReference type="STRING" id="658445.H744_1c0471"/>
<dbReference type="PATRIC" id="fig|658445.3.peg.514"/>
<gene>
    <name evidence="1" type="ORF">H744_1c0471</name>
</gene>